<name>A0A855FMT1_9NEIS</name>
<protein>
    <recommendedName>
        <fullName evidence="5">DUF4124 domain-containing protein</fullName>
    </recommendedName>
</protein>
<accession>A0A855FMT1</accession>
<evidence type="ECO:0000313" key="4">
    <source>
        <dbReference type="Proteomes" id="UP000230463"/>
    </source>
</evidence>
<evidence type="ECO:0008006" key="5">
    <source>
        <dbReference type="Google" id="ProtNLM"/>
    </source>
</evidence>
<evidence type="ECO:0000256" key="1">
    <source>
        <dbReference type="SAM" id="MobiDB-lite"/>
    </source>
</evidence>
<dbReference type="RefSeq" id="WP_100124275.1">
    <property type="nucleotide sequence ID" value="NZ_MEIO01000053.1"/>
</dbReference>
<reference evidence="3 4" key="1">
    <citation type="journal article" date="2017" name="MBio">
        <title>Type VI secretion-mediated competition in the bee gut microbiome.</title>
        <authorList>
            <person name="Steele M.I."/>
            <person name="Kwong W.K."/>
            <person name="Powell J.E."/>
            <person name="Whiteley M."/>
            <person name="Moran N.A."/>
        </authorList>
    </citation>
    <scope>NUCLEOTIDE SEQUENCE [LARGE SCALE GENOMIC DNA]</scope>
    <source>
        <strain evidence="3 4">HK3</strain>
    </source>
</reference>
<feature type="chain" id="PRO_5032360788" description="DUF4124 domain-containing protein" evidence="2">
    <location>
        <begin position="25"/>
        <end position="160"/>
    </location>
</feature>
<sequence>MTYNKFLPLLILTSGLLIVQSASAKVYTCLENGEIVYTSKLKGNCAVANLPPIGSYSNSRSSYRSSSSAAIRSRPRPATRVATAYSGPQPTVNIIPKGSDNTRRAILQQELANERNALAQAQEALNRSRTGKGGNITELQSVVLDRQQNIQAIQRELGRM</sequence>
<organism evidence="3 4">
    <name type="scientific">Snodgrassella alvi</name>
    <dbReference type="NCBI Taxonomy" id="1196083"/>
    <lineage>
        <taxon>Bacteria</taxon>
        <taxon>Pseudomonadati</taxon>
        <taxon>Pseudomonadota</taxon>
        <taxon>Betaproteobacteria</taxon>
        <taxon>Neisseriales</taxon>
        <taxon>Neisseriaceae</taxon>
        <taxon>Snodgrassella</taxon>
    </lineage>
</organism>
<keyword evidence="2" id="KW-0732">Signal</keyword>
<dbReference type="Proteomes" id="UP000230463">
    <property type="component" value="Unassembled WGS sequence"/>
</dbReference>
<dbReference type="AlphaFoldDB" id="A0A855FMT1"/>
<gene>
    <name evidence="3" type="ORF">BHC57_10635</name>
</gene>
<dbReference type="EMBL" id="MEIU01000066">
    <property type="protein sequence ID" value="PIT58920.1"/>
    <property type="molecule type" value="Genomic_DNA"/>
</dbReference>
<evidence type="ECO:0000256" key="2">
    <source>
        <dbReference type="SAM" id="SignalP"/>
    </source>
</evidence>
<evidence type="ECO:0000313" key="3">
    <source>
        <dbReference type="EMBL" id="PIT58920.1"/>
    </source>
</evidence>
<proteinExistence type="predicted"/>
<feature type="signal peptide" evidence="2">
    <location>
        <begin position="1"/>
        <end position="24"/>
    </location>
</feature>
<feature type="region of interest" description="Disordered" evidence="1">
    <location>
        <begin position="57"/>
        <end position="76"/>
    </location>
</feature>
<feature type="compositionally biased region" description="Low complexity" evidence="1">
    <location>
        <begin position="57"/>
        <end position="72"/>
    </location>
</feature>
<comment type="caution">
    <text evidence="3">The sequence shown here is derived from an EMBL/GenBank/DDBJ whole genome shotgun (WGS) entry which is preliminary data.</text>
</comment>